<evidence type="ECO:0000313" key="2">
    <source>
        <dbReference type="EMBL" id="NSJ48150.1"/>
    </source>
</evidence>
<proteinExistence type="predicted"/>
<reference evidence="2" key="2">
    <citation type="submission" date="2020-02" db="EMBL/GenBank/DDBJ databases">
        <authorList>
            <person name="Littmann E."/>
            <person name="Sorbara M."/>
        </authorList>
    </citation>
    <scope>NUCLEOTIDE SEQUENCE</scope>
    <source>
        <strain evidence="2">MSK.1.17</strain>
    </source>
</reference>
<keyword evidence="3" id="KW-1185">Reference proteome</keyword>
<comment type="caution">
    <text evidence="1">The sequence shown here is derived from an EMBL/GenBank/DDBJ whole genome shotgun (WGS) entry which is preliminary data.</text>
</comment>
<dbReference type="EMBL" id="JAAITT010000006">
    <property type="protein sequence ID" value="NSJ48150.1"/>
    <property type="molecule type" value="Genomic_DNA"/>
</dbReference>
<dbReference type="Proteomes" id="UP001299608">
    <property type="component" value="Unassembled WGS sequence"/>
</dbReference>
<dbReference type="RefSeq" id="WP_165641632.1">
    <property type="nucleotide sequence ID" value="NZ_JAAITT010000006.1"/>
</dbReference>
<reference evidence="1" key="3">
    <citation type="submission" date="2022-01" db="EMBL/GenBank/DDBJ databases">
        <title>Collection of gut derived symbiotic bacterial strains cultured from healthy donors.</title>
        <authorList>
            <person name="Lin H."/>
            <person name="Kohout C."/>
            <person name="Waligurski E."/>
            <person name="Pamer E.G."/>
        </authorList>
    </citation>
    <scope>NUCLEOTIDE SEQUENCE</scope>
    <source>
        <strain evidence="1">DFI.6.55</strain>
    </source>
</reference>
<name>A0AAW5BYR3_9FIRM</name>
<evidence type="ECO:0000313" key="1">
    <source>
        <dbReference type="EMBL" id="MCG4745959.1"/>
    </source>
</evidence>
<sequence>MYFPTGYRMMFDYLDSLYQRTRADELGGLLGCMSLLGDGEPANPAYGPDWKRAVRQAETALGQGFPPSELAYESMLRFLQNWAAAGSDGTVSDICACLAVKREGKLWDECVRRVLKNEDSMSSPPVIPNRYHFLYSRTCHHDVLPYRDIIQKSKGMSLNQRFKNTPGS</sequence>
<gene>
    <name evidence="2" type="ORF">G5B36_05495</name>
    <name evidence="1" type="ORF">L0N08_11090</name>
</gene>
<protein>
    <submittedName>
        <fullName evidence="1">Uncharacterized protein</fullName>
    </submittedName>
</protein>
<organism evidence="1 4">
    <name type="scientific">Enterocloster aldenensis</name>
    <dbReference type="NCBI Taxonomy" id="358742"/>
    <lineage>
        <taxon>Bacteria</taxon>
        <taxon>Bacillati</taxon>
        <taxon>Bacillota</taxon>
        <taxon>Clostridia</taxon>
        <taxon>Lachnospirales</taxon>
        <taxon>Lachnospiraceae</taxon>
        <taxon>Enterocloster</taxon>
    </lineage>
</organism>
<dbReference type="Proteomes" id="UP000669239">
    <property type="component" value="Unassembled WGS sequence"/>
</dbReference>
<dbReference type="AlphaFoldDB" id="A0AAW5BYR3"/>
<evidence type="ECO:0000313" key="3">
    <source>
        <dbReference type="Proteomes" id="UP000669239"/>
    </source>
</evidence>
<reference evidence="2 3" key="1">
    <citation type="journal article" date="2020" name="Cell Host Microbe">
        <title>Functional and Genomic Variation between Human-Derived Isolates of Lachnospiraceae Reveals Inter- and Intra-Species Diversity.</title>
        <authorList>
            <person name="Sorbara M.T."/>
            <person name="Littmann E.R."/>
            <person name="Fontana E."/>
            <person name="Moody T.U."/>
            <person name="Kohout C.E."/>
            <person name="Gjonbalaj M."/>
            <person name="Eaton V."/>
            <person name="Seok R."/>
            <person name="Leiner I.M."/>
            <person name="Pamer E.G."/>
        </authorList>
    </citation>
    <scope>NUCLEOTIDE SEQUENCE [LARGE SCALE GENOMIC DNA]</scope>
    <source>
        <strain evidence="2 3">MSK.1.17</strain>
    </source>
</reference>
<dbReference type="EMBL" id="JAKNGE010000011">
    <property type="protein sequence ID" value="MCG4745959.1"/>
    <property type="molecule type" value="Genomic_DNA"/>
</dbReference>
<evidence type="ECO:0000313" key="4">
    <source>
        <dbReference type="Proteomes" id="UP001299608"/>
    </source>
</evidence>
<accession>A0AAW5BYR3</accession>